<reference evidence="3 4" key="1">
    <citation type="submission" date="2024-08" db="EMBL/GenBank/DDBJ databases">
        <title>Gnathostoma spinigerum genome.</title>
        <authorList>
            <person name="Gonzalez-Bertolin B."/>
            <person name="Monzon S."/>
            <person name="Zaballos A."/>
            <person name="Jimenez P."/>
            <person name="Dekumyoy P."/>
            <person name="Varona S."/>
            <person name="Cuesta I."/>
            <person name="Sumanam S."/>
            <person name="Adisakwattana P."/>
            <person name="Gasser R.B."/>
            <person name="Hernandez-Gonzalez A."/>
            <person name="Young N.D."/>
            <person name="Perteguer M.J."/>
        </authorList>
    </citation>
    <scope>NUCLEOTIDE SEQUENCE [LARGE SCALE GENOMIC DNA]</scope>
    <source>
        <strain evidence="3">AL3</strain>
        <tissue evidence="3">Liver</tissue>
    </source>
</reference>
<dbReference type="PANTHER" id="PTHR11202">
    <property type="entry name" value="SPROUTY-RELATED, EVH1 DOMAIN-CONTAINING PROTEIN FAMILY MEMBER"/>
    <property type="match status" value="1"/>
</dbReference>
<dbReference type="PANTHER" id="PTHR11202:SF22">
    <property type="entry name" value="PROTEIN ENABLED"/>
    <property type="match status" value="1"/>
</dbReference>
<dbReference type="InterPro" id="IPR000697">
    <property type="entry name" value="WH1/EVH1_dom"/>
</dbReference>
<comment type="caution">
    <text evidence="3">The sequence shown here is derived from an EMBL/GenBank/DDBJ whole genome shotgun (WGS) entry which is preliminary data.</text>
</comment>
<dbReference type="SUPFAM" id="SSF118370">
    <property type="entry name" value="Vasodilator-stimulated phosphoprotein, VASP, tetramerisation domain"/>
    <property type="match status" value="1"/>
</dbReference>
<feature type="compositionally biased region" description="Low complexity" evidence="1">
    <location>
        <begin position="173"/>
        <end position="205"/>
    </location>
</feature>
<dbReference type="SUPFAM" id="SSF50729">
    <property type="entry name" value="PH domain-like"/>
    <property type="match status" value="1"/>
</dbReference>
<accession>A0ABD6EFZ9</accession>
<dbReference type="EMBL" id="JBGFUD010003349">
    <property type="protein sequence ID" value="MFH4978621.1"/>
    <property type="molecule type" value="Genomic_DNA"/>
</dbReference>
<evidence type="ECO:0000256" key="1">
    <source>
        <dbReference type="SAM" id="MobiDB-lite"/>
    </source>
</evidence>
<organism evidence="3 4">
    <name type="scientific">Gnathostoma spinigerum</name>
    <dbReference type="NCBI Taxonomy" id="75299"/>
    <lineage>
        <taxon>Eukaryota</taxon>
        <taxon>Metazoa</taxon>
        <taxon>Ecdysozoa</taxon>
        <taxon>Nematoda</taxon>
        <taxon>Chromadorea</taxon>
        <taxon>Rhabditida</taxon>
        <taxon>Spirurina</taxon>
        <taxon>Gnathostomatomorpha</taxon>
        <taxon>Gnathostomatoidea</taxon>
        <taxon>Gnathostomatidae</taxon>
        <taxon>Gnathostoma</taxon>
    </lineage>
</organism>
<dbReference type="AlphaFoldDB" id="A0ABD6EFZ9"/>
<proteinExistence type="predicted"/>
<dbReference type="InterPro" id="IPR011993">
    <property type="entry name" value="PH-like_dom_sf"/>
</dbReference>
<gene>
    <name evidence="3" type="ORF">AB6A40_005330</name>
</gene>
<sequence>MESQLAVAVADVMIYDDMTKKWVAPDGGIEPARSQVSILRNVHSNTFRVVGTRLQNHEWIMNCKIHQRLKYNPATPTFHQWRDEQRKVHGLNFASEEDARTFMNAMHQAIAILSTPNEFLNGDADGSHAVYQEPQHLHHNAHSAPSFRDNDQDSISSGFVPNNNAQSYRKSSHSVASNSGASLMLSSQQRRCSQGSSSSSTNSTGAATIYASNPVCGTNSPSRTSSVPNGVVNMPQLTTLANSNPPPCPTPSSGIAPINVNAPPAPPPPPVSALKSRSGSVSIAEQLKNVQLRKISVPATANSANRVELNTASSVVSNRTHVNLFSELEATLNKRKNLSENVDLKNSGETIISTVGGSRKPWEKQSNTLNGTVTCESPKAHRNIGRAPSGSSLSSQEEQRSAASVTVNGHTAPPIASSNIVTVELLDKWKQELMNEIRLEINNAKVEIMELIRSQLQKR</sequence>
<dbReference type="SMART" id="SM00461">
    <property type="entry name" value="WH1"/>
    <property type="match status" value="1"/>
</dbReference>
<dbReference type="Gene3D" id="1.20.5.1160">
    <property type="entry name" value="Vasodilator-stimulated phosphoprotein"/>
    <property type="match status" value="1"/>
</dbReference>
<dbReference type="InterPro" id="IPR038023">
    <property type="entry name" value="VASP_sf"/>
</dbReference>
<feature type="domain" description="WH1" evidence="2">
    <location>
        <begin position="1"/>
        <end position="113"/>
    </location>
</feature>
<evidence type="ECO:0000313" key="3">
    <source>
        <dbReference type="EMBL" id="MFH4978621.1"/>
    </source>
</evidence>
<dbReference type="Gene3D" id="2.30.29.30">
    <property type="entry name" value="Pleckstrin-homology domain (PH domain)/Phosphotyrosine-binding domain (PTB)"/>
    <property type="match status" value="1"/>
</dbReference>
<dbReference type="Proteomes" id="UP001608902">
    <property type="component" value="Unassembled WGS sequence"/>
</dbReference>
<dbReference type="Pfam" id="PF00568">
    <property type="entry name" value="WH1"/>
    <property type="match status" value="1"/>
</dbReference>
<feature type="region of interest" description="Disordered" evidence="1">
    <location>
        <begin position="357"/>
        <end position="413"/>
    </location>
</feature>
<feature type="region of interest" description="Disordered" evidence="1">
    <location>
        <begin position="137"/>
        <end position="205"/>
    </location>
</feature>
<feature type="compositionally biased region" description="Polar residues" evidence="1">
    <location>
        <begin position="364"/>
        <end position="375"/>
    </location>
</feature>
<evidence type="ECO:0000313" key="4">
    <source>
        <dbReference type="Proteomes" id="UP001608902"/>
    </source>
</evidence>
<feature type="compositionally biased region" description="Polar residues" evidence="1">
    <location>
        <begin position="153"/>
        <end position="169"/>
    </location>
</feature>
<evidence type="ECO:0000259" key="2">
    <source>
        <dbReference type="PROSITE" id="PS50229"/>
    </source>
</evidence>
<protein>
    <recommendedName>
        <fullName evidence="2">WH1 domain-containing protein</fullName>
    </recommendedName>
</protein>
<dbReference type="PROSITE" id="PS50229">
    <property type="entry name" value="WH1"/>
    <property type="match status" value="1"/>
</dbReference>
<feature type="compositionally biased region" description="Polar residues" evidence="1">
    <location>
        <begin position="389"/>
        <end position="409"/>
    </location>
</feature>
<name>A0ABD6EFZ9_9BILA</name>
<keyword evidence="4" id="KW-1185">Reference proteome</keyword>